<dbReference type="EMBL" id="CACTIH010000224">
    <property type="protein sequence ID" value="CAA2957475.1"/>
    <property type="molecule type" value="Genomic_DNA"/>
</dbReference>
<evidence type="ECO:0000256" key="1">
    <source>
        <dbReference type="ARBA" id="ARBA00022536"/>
    </source>
</evidence>
<keyword evidence="7" id="KW-0418">Kinase</keyword>
<dbReference type="InterPro" id="IPR018097">
    <property type="entry name" value="EGF_Ca-bd_CS"/>
</dbReference>
<keyword evidence="8" id="KW-1185">Reference proteome</keyword>
<dbReference type="GO" id="GO:0016301">
    <property type="term" value="F:kinase activity"/>
    <property type="evidence" value="ECO:0007669"/>
    <property type="project" value="UniProtKB-KW"/>
</dbReference>
<proteinExistence type="predicted"/>
<sequence>MYSSPWINLPVYLMVNNTANKFTIVGCDTYAFVSERWNNRNYQTGCIAVRDNEDDLVDGSCSGLGCCQTSIPKEKLPMVVDWAIGNGTCEGALKNMSSYACKSTNFKSYKPDNGYGYCCLCLESYQGNPYPPDGCPDIDECQDPNLNKCEKHCDNTVGGYNCRCPKGYHGDGKKG</sequence>
<dbReference type="AlphaFoldDB" id="A0A8S0PZ77"/>
<dbReference type="PROSITE" id="PS01187">
    <property type="entry name" value="EGF_CA"/>
    <property type="match status" value="1"/>
</dbReference>
<comment type="caution">
    <text evidence="5">Lacks conserved residue(s) required for the propagation of feature annotation.</text>
</comment>
<gene>
    <name evidence="7" type="ORF">OLEA9_A032740</name>
</gene>
<evidence type="ECO:0000259" key="6">
    <source>
        <dbReference type="PROSITE" id="PS50026"/>
    </source>
</evidence>
<dbReference type="GO" id="GO:0005509">
    <property type="term" value="F:calcium ion binding"/>
    <property type="evidence" value="ECO:0007669"/>
    <property type="project" value="InterPro"/>
</dbReference>
<evidence type="ECO:0000313" key="7">
    <source>
        <dbReference type="EMBL" id="CAA2957475.1"/>
    </source>
</evidence>
<dbReference type="InterPro" id="IPR001881">
    <property type="entry name" value="EGF-like_Ca-bd_dom"/>
</dbReference>
<keyword evidence="1 5" id="KW-0245">EGF-like domain</keyword>
<reference evidence="7 8" key="1">
    <citation type="submission" date="2019-12" db="EMBL/GenBank/DDBJ databases">
        <authorList>
            <person name="Alioto T."/>
            <person name="Alioto T."/>
            <person name="Gomez Garrido J."/>
        </authorList>
    </citation>
    <scope>NUCLEOTIDE SEQUENCE [LARGE SCALE GENOMIC DNA]</scope>
</reference>
<feature type="domain" description="EGF-like" evidence="6">
    <location>
        <begin position="137"/>
        <end position="171"/>
    </location>
</feature>
<evidence type="ECO:0000256" key="2">
    <source>
        <dbReference type="ARBA" id="ARBA00022729"/>
    </source>
</evidence>
<dbReference type="Pfam" id="PF07645">
    <property type="entry name" value="EGF_CA"/>
    <property type="match status" value="1"/>
</dbReference>
<comment type="caution">
    <text evidence="7">The sequence shown here is derived from an EMBL/GenBank/DDBJ whole genome shotgun (WGS) entry which is preliminary data.</text>
</comment>
<dbReference type="Proteomes" id="UP000594638">
    <property type="component" value="Unassembled WGS sequence"/>
</dbReference>
<dbReference type="SMART" id="SM00179">
    <property type="entry name" value="EGF_CA"/>
    <property type="match status" value="1"/>
</dbReference>
<keyword evidence="2" id="KW-0732">Signal</keyword>
<dbReference type="Gramene" id="OE9A032740T1">
    <property type="protein sequence ID" value="OE9A032740C1"/>
    <property type="gene ID" value="OE9A032740"/>
</dbReference>
<accession>A0A8S0PZ77</accession>
<evidence type="ECO:0000256" key="5">
    <source>
        <dbReference type="PROSITE-ProRule" id="PRU00076"/>
    </source>
</evidence>
<dbReference type="InterPro" id="IPR000742">
    <property type="entry name" value="EGF"/>
</dbReference>
<keyword evidence="7" id="KW-0808">Transferase</keyword>
<protein>
    <submittedName>
        <fullName evidence="7">Serine threonine kinase</fullName>
    </submittedName>
</protein>
<dbReference type="CDD" id="cd00054">
    <property type="entry name" value="EGF_CA"/>
    <property type="match status" value="1"/>
</dbReference>
<dbReference type="PROSITE" id="PS50026">
    <property type="entry name" value="EGF_3"/>
    <property type="match status" value="1"/>
</dbReference>
<dbReference type="InterPro" id="IPR000152">
    <property type="entry name" value="EGF-type_Asp/Asn_hydroxyl_site"/>
</dbReference>
<keyword evidence="4" id="KW-1015">Disulfide bond</keyword>
<dbReference type="OrthoDB" id="4062651at2759"/>
<dbReference type="PROSITE" id="PS00010">
    <property type="entry name" value="ASX_HYDROXYL"/>
    <property type="match status" value="1"/>
</dbReference>
<dbReference type="PANTHER" id="PTHR33491">
    <property type="entry name" value="OSJNBA0016N04.9 PROTEIN"/>
    <property type="match status" value="1"/>
</dbReference>
<evidence type="ECO:0000256" key="3">
    <source>
        <dbReference type="ARBA" id="ARBA00022737"/>
    </source>
</evidence>
<organism evidence="7 8">
    <name type="scientific">Olea europaea subsp. europaea</name>
    <dbReference type="NCBI Taxonomy" id="158383"/>
    <lineage>
        <taxon>Eukaryota</taxon>
        <taxon>Viridiplantae</taxon>
        <taxon>Streptophyta</taxon>
        <taxon>Embryophyta</taxon>
        <taxon>Tracheophyta</taxon>
        <taxon>Spermatophyta</taxon>
        <taxon>Magnoliopsida</taxon>
        <taxon>eudicotyledons</taxon>
        <taxon>Gunneridae</taxon>
        <taxon>Pentapetalae</taxon>
        <taxon>asterids</taxon>
        <taxon>lamiids</taxon>
        <taxon>Lamiales</taxon>
        <taxon>Oleaceae</taxon>
        <taxon>Oleeae</taxon>
        <taxon>Olea</taxon>
    </lineage>
</organism>
<dbReference type="FunFam" id="2.10.25.10:FF:000038">
    <property type="entry name" value="Fibrillin 2"/>
    <property type="match status" value="1"/>
</dbReference>
<dbReference type="Gene3D" id="2.10.25.10">
    <property type="entry name" value="Laminin"/>
    <property type="match status" value="1"/>
</dbReference>
<evidence type="ECO:0000313" key="8">
    <source>
        <dbReference type="Proteomes" id="UP000594638"/>
    </source>
</evidence>
<dbReference type="InterPro" id="IPR049883">
    <property type="entry name" value="NOTCH1_EGF-like"/>
</dbReference>
<keyword evidence="3" id="KW-0677">Repeat</keyword>
<name>A0A8S0PZ77_OLEEU</name>
<dbReference type="SUPFAM" id="SSF57196">
    <property type="entry name" value="EGF/Laminin"/>
    <property type="match status" value="1"/>
</dbReference>
<evidence type="ECO:0000256" key="4">
    <source>
        <dbReference type="ARBA" id="ARBA00023157"/>
    </source>
</evidence>